<dbReference type="AlphaFoldDB" id="A0A7Y0AYF0"/>
<feature type="domain" description="Co-chaperone DjlA N-terminal" evidence="1">
    <location>
        <begin position="28"/>
        <end position="145"/>
    </location>
</feature>
<gene>
    <name evidence="2" type="ORF">HHL25_16790</name>
</gene>
<evidence type="ECO:0000313" key="2">
    <source>
        <dbReference type="EMBL" id="NML75790.1"/>
    </source>
</evidence>
<name>A0A7Y0AYF0_9HYPH</name>
<sequence length="159" mass="17974">MLEQLQAFFQSLTQNRDQRPSFAPDDIRIAVAGLCLQVMDADGVIHAAEREKLRSILREQYQLDEPSLNALLEEGARAESEAVDYYRFTSDLKRALNDEQRQQLIGILWDIVYADGTRSEMEDHAIWRVAELLGVSGRDRVHARQGAKSRSGLTGNDDA</sequence>
<evidence type="ECO:0000259" key="1">
    <source>
        <dbReference type="Pfam" id="PF05099"/>
    </source>
</evidence>
<keyword evidence="3" id="KW-1185">Reference proteome</keyword>
<dbReference type="CDD" id="cd07313">
    <property type="entry name" value="terB_like_2"/>
    <property type="match status" value="1"/>
</dbReference>
<dbReference type="SUPFAM" id="SSF158682">
    <property type="entry name" value="TerB-like"/>
    <property type="match status" value="1"/>
</dbReference>
<protein>
    <recommendedName>
        <fullName evidence="1">Co-chaperone DjlA N-terminal domain-containing protein</fullName>
    </recommendedName>
</protein>
<dbReference type="Gene3D" id="1.10.3680.10">
    <property type="entry name" value="TerB-like"/>
    <property type="match status" value="1"/>
</dbReference>
<dbReference type="InterPro" id="IPR029024">
    <property type="entry name" value="TerB-like"/>
</dbReference>
<dbReference type="Proteomes" id="UP000541470">
    <property type="component" value="Unassembled WGS sequence"/>
</dbReference>
<dbReference type="Pfam" id="PF05099">
    <property type="entry name" value="TerB"/>
    <property type="match status" value="1"/>
</dbReference>
<evidence type="ECO:0000313" key="3">
    <source>
        <dbReference type="Proteomes" id="UP000541470"/>
    </source>
</evidence>
<dbReference type="InterPro" id="IPR007791">
    <property type="entry name" value="DjlA_N"/>
</dbReference>
<reference evidence="2 3" key="1">
    <citation type="submission" date="2020-04" db="EMBL/GenBank/DDBJ databases">
        <title>Rhizobium sp. S-51 isolated from soil.</title>
        <authorList>
            <person name="Dahal R.H."/>
        </authorList>
    </citation>
    <scope>NUCLEOTIDE SEQUENCE [LARGE SCALE GENOMIC DNA]</scope>
    <source>
        <strain evidence="2 3">S-51</strain>
    </source>
</reference>
<accession>A0A7Y0AYF0</accession>
<dbReference type="EMBL" id="JABBGK010000003">
    <property type="protein sequence ID" value="NML75790.1"/>
    <property type="molecule type" value="Genomic_DNA"/>
</dbReference>
<proteinExistence type="predicted"/>
<comment type="caution">
    <text evidence="2">The sequence shown here is derived from an EMBL/GenBank/DDBJ whole genome shotgun (WGS) entry which is preliminary data.</text>
</comment>
<dbReference type="RefSeq" id="WP_169593695.1">
    <property type="nucleotide sequence ID" value="NZ_JABBGK010000003.1"/>
</dbReference>
<organism evidence="2 3">
    <name type="scientific">Rhizobium terricola</name>
    <dbReference type="NCBI Taxonomy" id="2728849"/>
    <lineage>
        <taxon>Bacteria</taxon>
        <taxon>Pseudomonadati</taxon>
        <taxon>Pseudomonadota</taxon>
        <taxon>Alphaproteobacteria</taxon>
        <taxon>Hyphomicrobiales</taxon>
        <taxon>Rhizobiaceae</taxon>
        <taxon>Rhizobium/Agrobacterium group</taxon>
        <taxon>Rhizobium</taxon>
    </lineage>
</organism>